<dbReference type="GO" id="GO:0032259">
    <property type="term" value="P:methylation"/>
    <property type="evidence" value="ECO:0007669"/>
    <property type="project" value="UniProtKB-KW"/>
</dbReference>
<keyword evidence="3 5" id="KW-1133">Transmembrane helix</keyword>
<dbReference type="Proteomes" id="UP000233565">
    <property type="component" value="Unassembled WGS sequence"/>
</dbReference>
<evidence type="ECO:0000256" key="4">
    <source>
        <dbReference type="ARBA" id="ARBA00023136"/>
    </source>
</evidence>
<evidence type="ECO:0000256" key="1">
    <source>
        <dbReference type="ARBA" id="ARBA00004127"/>
    </source>
</evidence>
<evidence type="ECO:0000256" key="3">
    <source>
        <dbReference type="ARBA" id="ARBA00022989"/>
    </source>
</evidence>
<dbReference type="GO" id="GO:0008168">
    <property type="term" value="F:methyltransferase activity"/>
    <property type="evidence" value="ECO:0007669"/>
    <property type="project" value="UniProtKB-KW"/>
</dbReference>
<evidence type="ECO:0000256" key="5">
    <source>
        <dbReference type="SAM" id="Phobius"/>
    </source>
</evidence>
<dbReference type="PANTHER" id="PTHR12714">
    <property type="entry name" value="PROTEIN-S ISOPRENYLCYSTEINE O-METHYLTRANSFERASE"/>
    <property type="match status" value="1"/>
</dbReference>
<feature type="transmembrane region" description="Helical" evidence="5">
    <location>
        <begin position="6"/>
        <end position="23"/>
    </location>
</feature>
<keyword evidence="9" id="KW-1185">Reference proteome</keyword>
<reference evidence="7" key="1">
    <citation type="submission" date="2016-10" db="EMBL/GenBank/DDBJ databases">
        <authorList>
            <person name="de Groot N.N."/>
        </authorList>
    </citation>
    <scope>NUCLEOTIDE SEQUENCE [LARGE SCALE GENOMIC DNA]</scope>
    <source>
        <strain evidence="7">CGMCC 1.10697</strain>
    </source>
</reference>
<dbReference type="Proteomes" id="UP000199113">
    <property type="component" value="Unassembled WGS sequence"/>
</dbReference>
<dbReference type="OrthoDB" id="941586at2"/>
<gene>
    <name evidence="6" type="ORF">CXG46_07640</name>
    <name evidence="7" type="ORF">SAMN05192575_109132</name>
</gene>
<dbReference type="PANTHER" id="PTHR12714:SF9">
    <property type="entry name" value="PROTEIN-S-ISOPRENYLCYSTEINE O-METHYLTRANSFERASE"/>
    <property type="match status" value="1"/>
</dbReference>
<dbReference type="RefSeq" id="WP_091200403.1">
    <property type="nucleotide sequence ID" value="NZ_FOKC01000009.1"/>
</dbReference>
<dbReference type="Pfam" id="PF04191">
    <property type="entry name" value="PEMT"/>
    <property type="match status" value="1"/>
</dbReference>
<keyword evidence="2 5" id="KW-0812">Transmembrane</keyword>
<keyword evidence="4 5" id="KW-0472">Membrane</keyword>
<evidence type="ECO:0000313" key="8">
    <source>
        <dbReference type="Proteomes" id="UP000199113"/>
    </source>
</evidence>
<dbReference type="Gene3D" id="1.20.120.1630">
    <property type="match status" value="1"/>
</dbReference>
<evidence type="ECO:0000313" key="6">
    <source>
        <dbReference type="EMBL" id="PKH41741.1"/>
    </source>
</evidence>
<reference evidence="6 9" key="2">
    <citation type="submission" date="2017-12" db="EMBL/GenBank/DDBJ databases">
        <title>Pharmacopeia of the Arctic Ocean.</title>
        <authorList>
            <person name="Collins E."/>
            <person name="Ducluzeau A.-L."/>
        </authorList>
    </citation>
    <scope>NUCLEOTIDE SEQUENCE [LARGE SCALE GENOMIC DNA]</scope>
    <source>
        <strain evidence="6 9">DSM 23325</strain>
    </source>
</reference>
<dbReference type="EMBL" id="FOKC01000009">
    <property type="protein sequence ID" value="SFB38415.1"/>
    <property type="molecule type" value="Genomic_DNA"/>
</dbReference>
<name>A0A1I1AK59_9ACTN</name>
<keyword evidence="7" id="KW-0489">Methyltransferase</keyword>
<feature type="transmembrane region" description="Helical" evidence="5">
    <location>
        <begin position="43"/>
        <end position="66"/>
    </location>
</feature>
<sequence>MTWAAIGAYAVYLLVAFVARTVIQVRRTGDSGFRGLGGRVGSVEWSAGILFAVALVVGFAAPVAGLFGLPPIARFDHLGLNVVGLLIAAGGIALTLAAQLRMGSEWRIGVDVTEQTSLVTDGLFRFVRNPIFTAMSLTALGLTLMVPNAVAVAGLACLVAALQLQVRVVEEPYLRALHGPEYAHYEASTGRFLPGIGKSAGARGRVAA</sequence>
<proteinExistence type="predicted"/>
<evidence type="ECO:0000313" key="9">
    <source>
        <dbReference type="Proteomes" id="UP000233565"/>
    </source>
</evidence>
<dbReference type="STRING" id="748909.SAMN05192575_109132"/>
<feature type="transmembrane region" description="Helical" evidence="5">
    <location>
        <begin position="137"/>
        <end position="162"/>
    </location>
</feature>
<evidence type="ECO:0000256" key="2">
    <source>
        <dbReference type="ARBA" id="ARBA00022692"/>
    </source>
</evidence>
<organism evidence="7 8">
    <name type="scientific">Nocardioides alpinus</name>
    <dbReference type="NCBI Taxonomy" id="748909"/>
    <lineage>
        <taxon>Bacteria</taxon>
        <taxon>Bacillati</taxon>
        <taxon>Actinomycetota</taxon>
        <taxon>Actinomycetes</taxon>
        <taxon>Propionibacteriales</taxon>
        <taxon>Nocardioidaceae</taxon>
        <taxon>Nocardioides</taxon>
    </lineage>
</organism>
<comment type="subcellular location">
    <subcellularLocation>
        <location evidence="1">Endomembrane system</location>
        <topology evidence="1">Multi-pass membrane protein</topology>
    </subcellularLocation>
</comment>
<keyword evidence="7" id="KW-0808">Transferase</keyword>
<dbReference type="AlphaFoldDB" id="A0A1I1AK59"/>
<evidence type="ECO:0000313" key="7">
    <source>
        <dbReference type="EMBL" id="SFB38415.1"/>
    </source>
</evidence>
<dbReference type="InterPro" id="IPR007318">
    <property type="entry name" value="Phopholipid_MeTrfase"/>
</dbReference>
<feature type="transmembrane region" description="Helical" evidence="5">
    <location>
        <begin position="78"/>
        <end position="98"/>
    </location>
</feature>
<dbReference type="GO" id="GO:0012505">
    <property type="term" value="C:endomembrane system"/>
    <property type="evidence" value="ECO:0007669"/>
    <property type="project" value="UniProtKB-SubCell"/>
</dbReference>
<dbReference type="EMBL" id="PJBV01000014">
    <property type="protein sequence ID" value="PKH41741.1"/>
    <property type="molecule type" value="Genomic_DNA"/>
</dbReference>
<protein>
    <submittedName>
        <fullName evidence="6">Isoprenylcysteine carboxylmethyltransferase family protein</fullName>
    </submittedName>
    <submittedName>
        <fullName evidence="7">Protein-S-isoprenylcysteine O-methyltransferase Ste14</fullName>
    </submittedName>
</protein>
<accession>A0A1I1AK59</accession>